<feature type="transmembrane region" description="Helical" evidence="2">
    <location>
        <begin position="54"/>
        <end position="78"/>
    </location>
</feature>
<protein>
    <submittedName>
        <fullName evidence="3">Uncharacterized protein</fullName>
    </submittedName>
</protein>
<dbReference type="AlphaFoldDB" id="A0A4Q9MCJ3"/>
<accession>A0A4Q9MCJ3</accession>
<dbReference type="OrthoDB" id="5570013at2759"/>
<keyword evidence="2" id="KW-0472">Membrane</keyword>
<evidence type="ECO:0000256" key="2">
    <source>
        <dbReference type="SAM" id="Phobius"/>
    </source>
</evidence>
<sequence>MGGPSESEFKEAESPPLLGPAQSSVESHIDESGLVPRQHAPDNDESRAEQESTIAGWLVWSFILVAATLLSLAGLQFWPRIRPDGIRAEPQQQSLELERESWLCAEDVKLSMLPYSWQDNNPPTYRARASLKVPVASETLSFVSMDDGAGCDGTFRISQTAEPGTQAIVEVTASYSQPGAARDVHVCRLRRRRKDVEDTWRLGIQTPNPEDTVGGSADNRPSEPLHVDIHLRLPRSFAGSGLPLRINELHTDLPLYDHHLDTPSSVHFSKLNISTVLAQIHSESVSGDNITLQSVYGDISGMYNASSALLARSEEGLVNITALLQYDNSSAVAATTLNISTSTGPVFSEIALHSTTTNTTHSKFDVVANTGHASINLTFIASPVNSVLNVSAEIADPDGDWISDFGCHSWKPEYWDLEWDLDPVLPSRVTVQLHENFEGMVDLEMHAPTVFRPQIVFGIAGAPNAEEQGDGDDEEQGDSNDEEQGDGDDEEQGDDDDEKQDDDNHGEQGDGDDAAQRDGDHTAQRDGDDENEEQDPNPLTKIIVRAEEAAAAWHCLACERIRRIDAERSRPDGRATVGGVSCGKDKVAISDLEKRGKVVVRTVDSPITLLV</sequence>
<dbReference type="Proteomes" id="UP000292957">
    <property type="component" value="Unassembled WGS sequence"/>
</dbReference>
<feature type="compositionally biased region" description="Acidic residues" evidence="1">
    <location>
        <begin position="467"/>
        <end position="501"/>
    </location>
</feature>
<gene>
    <name evidence="3" type="ORF">BD311DRAFT_765364</name>
</gene>
<keyword evidence="2" id="KW-1133">Transmembrane helix</keyword>
<proteinExistence type="predicted"/>
<feature type="compositionally biased region" description="Basic and acidic residues" evidence="1">
    <location>
        <begin position="39"/>
        <end position="48"/>
    </location>
</feature>
<feature type="region of interest" description="Disordered" evidence="1">
    <location>
        <begin position="1"/>
        <end position="48"/>
    </location>
</feature>
<organism evidence="3">
    <name type="scientific">Dichomitus squalens</name>
    <dbReference type="NCBI Taxonomy" id="114155"/>
    <lineage>
        <taxon>Eukaryota</taxon>
        <taxon>Fungi</taxon>
        <taxon>Dikarya</taxon>
        <taxon>Basidiomycota</taxon>
        <taxon>Agaricomycotina</taxon>
        <taxon>Agaricomycetes</taxon>
        <taxon>Polyporales</taxon>
        <taxon>Polyporaceae</taxon>
        <taxon>Dichomitus</taxon>
    </lineage>
</organism>
<evidence type="ECO:0000313" key="3">
    <source>
        <dbReference type="EMBL" id="TBU25020.1"/>
    </source>
</evidence>
<evidence type="ECO:0000256" key="1">
    <source>
        <dbReference type="SAM" id="MobiDB-lite"/>
    </source>
</evidence>
<feature type="compositionally biased region" description="Basic and acidic residues" evidence="1">
    <location>
        <begin position="502"/>
        <end position="526"/>
    </location>
</feature>
<feature type="region of interest" description="Disordered" evidence="1">
    <location>
        <begin position="463"/>
        <end position="537"/>
    </location>
</feature>
<keyword evidence="2" id="KW-0812">Transmembrane</keyword>
<name>A0A4Q9MCJ3_9APHY</name>
<reference evidence="3" key="1">
    <citation type="submission" date="2019-01" db="EMBL/GenBank/DDBJ databases">
        <title>Draft genome sequences of three monokaryotic isolates of the white-rot basidiomycete fungus Dichomitus squalens.</title>
        <authorList>
            <consortium name="DOE Joint Genome Institute"/>
            <person name="Lopez S.C."/>
            <person name="Andreopoulos B."/>
            <person name="Pangilinan J."/>
            <person name="Lipzen A."/>
            <person name="Riley R."/>
            <person name="Ahrendt S."/>
            <person name="Ng V."/>
            <person name="Barry K."/>
            <person name="Daum C."/>
            <person name="Grigoriev I.V."/>
            <person name="Hilden K.S."/>
            <person name="Makela M.R."/>
            <person name="de Vries R.P."/>
        </authorList>
    </citation>
    <scope>NUCLEOTIDE SEQUENCE [LARGE SCALE GENOMIC DNA]</scope>
    <source>
        <strain evidence="3">OM18370.1</strain>
    </source>
</reference>
<dbReference type="EMBL" id="ML143468">
    <property type="protein sequence ID" value="TBU25020.1"/>
    <property type="molecule type" value="Genomic_DNA"/>
</dbReference>